<reference evidence="1" key="1">
    <citation type="submission" date="2021-06" db="EMBL/GenBank/DDBJ databases">
        <authorList>
            <person name="Kallberg Y."/>
            <person name="Tangrot J."/>
            <person name="Rosling A."/>
        </authorList>
    </citation>
    <scope>NUCLEOTIDE SEQUENCE</scope>
    <source>
        <strain evidence="1">CL551</strain>
    </source>
</reference>
<dbReference type="InterPro" id="IPR036910">
    <property type="entry name" value="HMG_box_dom_sf"/>
</dbReference>
<dbReference type="OrthoDB" id="1919336at2759"/>
<dbReference type="Gene3D" id="1.10.30.10">
    <property type="entry name" value="High mobility group box domain"/>
    <property type="match status" value="1"/>
</dbReference>
<protein>
    <submittedName>
        <fullName evidence="1">15531_t:CDS:1</fullName>
    </submittedName>
</protein>
<organism evidence="1 2">
    <name type="scientific">Acaulospora morrowiae</name>
    <dbReference type="NCBI Taxonomy" id="94023"/>
    <lineage>
        <taxon>Eukaryota</taxon>
        <taxon>Fungi</taxon>
        <taxon>Fungi incertae sedis</taxon>
        <taxon>Mucoromycota</taxon>
        <taxon>Glomeromycotina</taxon>
        <taxon>Glomeromycetes</taxon>
        <taxon>Diversisporales</taxon>
        <taxon>Acaulosporaceae</taxon>
        <taxon>Acaulospora</taxon>
    </lineage>
</organism>
<sequence>MSLPIPSPQLFVYNNGLTLIRIYCGQNSPIFISLKPPHQVILPLTNRNINPFFLFRKLGEEYLRQYDGIPRLTVGEISVIMSRNWNAATNEFKRIFRQYTNEVNALRPRPQRVTFRHFEPNSRSTRRR</sequence>
<proteinExistence type="predicted"/>
<keyword evidence="2" id="KW-1185">Reference proteome</keyword>
<evidence type="ECO:0000313" key="1">
    <source>
        <dbReference type="EMBL" id="CAG8514378.1"/>
    </source>
</evidence>
<evidence type="ECO:0000313" key="2">
    <source>
        <dbReference type="Proteomes" id="UP000789342"/>
    </source>
</evidence>
<dbReference type="Proteomes" id="UP000789342">
    <property type="component" value="Unassembled WGS sequence"/>
</dbReference>
<gene>
    <name evidence="1" type="ORF">AMORRO_LOCUS3888</name>
</gene>
<comment type="caution">
    <text evidence="1">The sequence shown here is derived from an EMBL/GenBank/DDBJ whole genome shotgun (WGS) entry which is preliminary data.</text>
</comment>
<name>A0A9N9A064_9GLOM</name>
<dbReference type="EMBL" id="CAJVPV010001976">
    <property type="protein sequence ID" value="CAG8514378.1"/>
    <property type="molecule type" value="Genomic_DNA"/>
</dbReference>
<dbReference type="AlphaFoldDB" id="A0A9N9A064"/>
<dbReference type="SUPFAM" id="SSF47095">
    <property type="entry name" value="HMG-box"/>
    <property type="match status" value="1"/>
</dbReference>
<accession>A0A9N9A064</accession>